<gene>
    <name evidence="2" type="ORF">N658DRAFT_495342</name>
</gene>
<proteinExistence type="predicted"/>
<feature type="region of interest" description="Disordered" evidence="1">
    <location>
        <begin position="1"/>
        <end position="21"/>
    </location>
</feature>
<dbReference type="AlphaFoldDB" id="A0AAN6Q2Z9"/>
<organism evidence="2 3">
    <name type="scientific">Parathielavia hyrcaniae</name>
    <dbReference type="NCBI Taxonomy" id="113614"/>
    <lineage>
        <taxon>Eukaryota</taxon>
        <taxon>Fungi</taxon>
        <taxon>Dikarya</taxon>
        <taxon>Ascomycota</taxon>
        <taxon>Pezizomycotina</taxon>
        <taxon>Sordariomycetes</taxon>
        <taxon>Sordariomycetidae</taxon>
        <taxon>Sordariales</taxon>
        <taxon>Chaetomiaceae</taxon>
        <taxon>Parathielavia</taxon>
    </lineage>
</organism>
<protein>
    <submittedName>
        <fullName evidence="2">Uncharacterized protein</fullName>
    </submittedName>
</protein>
<accession>A0AAN6Q2Z9</accession>
<name>A0AAN6Q2Z9_9PEZI</name>
<dbReference type="EMBL" id="MU863631">
    <property type="protein sequence ID" value="KAK4102630.1"/>
    <property type="molecule type" value="Genomic_DNA"/>
</dbReference>
<keyword evidence="3" id="KW-1185">Reference proteome</keyword>
<dbReference type="Proteomes" id="UP001305647">
    <property type="component" value="Unassembled WGS sequence"/>
</dbReference>
<evidence type="ECO:0000313" key="2">
    <source>
        <dbReference type="EMBL" id="KAK4102630.1"/>
    </source>
</evidence>
<evidence type="ECO:0000313" key="3">
    <source>
        <dbReference type="Proteomes" id="UP001305647"/>
    </source>
</evidence>
<sequence>MSLGARDPQKDAGSMQEDEPFSWLSADKRGAEYISYMEFTDLPACSFDFGAQGYAASSNNGGDLLQMTARSDRHGIVFARGDFEYSLYLSLARGQRDRGGKSAFGLQVAEPDPSEEPRPHYVLGPIIERGCYNYRWPYTAFCLHVVDRSQPFTEPSKTGTCSMLSFVRNGVVYQLLRI</sequence>
<feature type="non-terminal residue" evidence="2">
    <location>
        <position position="178"/>
    </location>
</feature>
<reference evidence="2" key="2">
    <citation type="submission" date="2023-05" db="EMBL/GenBank/DDBJ databases">
        <authorList>
            <consortium name="Lawrence Berkeley National Laboratory"/>
            <person name="Steindorff A."/>
            <person name="Hensen N."/>
            <person name="Bonometti L."/>
            <person name="Westerberg I."/>
            <person name="Brannstrom I.O."/>
            <person name="Guillou S."/>
            <person name="Cros-Aarteil S."/>
            <person name="Calhoun S."/>
            <person name="Haridas S."/>
            <person name="Kuo A."/>
            <person name="Mondo S."/>
            <person name="Pangilinan J."/>
            <person name="Riley R."/>
            <person name="Labutti K."/>
            <person name="Andreopoulos B."/>
            <person name="Lipzen A."/>
            <person name="Chen C."/>
            <person name="Yanf M."/>
            <person name="Daum C."/>
            <person name="Ng V."/>
            <person name="Clum A."/>
            <person name="Ohm R."/>
            <person name="Martin F."/>
            <person name="Silar P."/>
            <person name="Natvig D."/>
            <person name="Lalanne C."/>
            <person name="Gautier V."/>
            <person name="Ament-Velasquez S.L."/>
            <person name="Kruys A."/>
            <person name="Hutchinson M.I."/>
            <person name="Powell A.J."/>
            <person name="Barry K."/>
            <person name="Miller A.N."/>
            <person name="Grigoriev I.V."/>
            <person name="Debuchy R."/>
            <person name="Gladieux P."/>
            <person name="Thoren M.H."/>
            <person name="Johannesson H."/>
        </authorList>
    </citation>
    <scope>NUCLEOTIDE SEQUENCE</scope>
    <source>
        <strain evidence="2">CBS 757.83</strain>
    </source>
</reference>
<reference evidence="2" key="1">
    <citation type="journal article" date="2023" name="Mol. Phylogenet. Evol.">
        <title>Genome-scale phylogeny and comparative genomics of the fungal order Sordariales.</title>
        <authorList>
            <person name="Hensen N."/>
            <person name="Bonometti L."/>
            <person name="Westerberg I."/>
            <person name="Brannstrom I.O."/>
            <person name="Guillou S."/>
            <person name="Cros-Aarteil S."/>
            <person name="Calhoun S."/>
            <person name="Haridas S."/>
            <person name="Kuo A."/>
            <person name="Mondo S."/>
            <person name="Pangilinan J."/>
            <person name="Riley R."/>
            <person name="LaButti K."/>
            <person name="Andreopoulos B."/>
            <person name="Lipzen A."/>
            <person name="Chen C."/>
            <person name="Yan M."/>
            <person name="Daum C."/>
            <person name="Ng V."/>
            <person name="Clum A."/>
            <person name="Steindorff A."/>
            <person name="Ohm R.A."/>
            <person name="Martin F."/>
            <person name="Silar P."/>
            <person name="Natvig D.O."/>
            <person name="Lalanne C."/>
            <person name="Gautier V."/>
            <person name="Ament-Velasquez S.L."/>
            <person name="Kruys A."/>
            <person name="Hutchinson M.I."/>
            <person name="Powell A.J."/>
            <person name="Barry K."/>
            <person name="Miller A.N."/>
            <person name="Grigoriev I.V."/>
            <person name="Debuchy R."/>
            <person name="Gladieux P."/>
            <person name="Hiltunen Thoren M."/>
            <person name="Johannesson H."/>
        </authorList>
    </citation>
    <scope>NUCLEOTIDE SEQUENCE</scope>
    <source>
        <strain evidence="2">CBS 757.83</strain>
    </source>
</reference>
<comment type="caution">
    <text evidence="2">The sequence shown here is derived from an EMBL/GenBank/DDBJ whole genome shotgun (WGS) entry which is preliminary data.</text>
</comment>
<evidence type="ECO:0000256" key="1">
    <source>
        <dbReference type="SAM" id="MobiDB-lite"/>
    </source>
</evidence>